<evidence type="ECO:0000256" key="26">
    <source>
        <dbReference type="SAM" id="Coils"/>
    </source>
</evidence>
<dbReference type="Gene3D" id="2.70.170.10">
    <property type="entry name" value="Neurotransmitter-gated ion-channel ligand-binding domain"/>
    <property type="match status" value="1"/>
</dbReference>
<evidence type="ECO:0000259" key="29">
    <source>
        <dbReference type="PROSITE" id="PS50119"/>
    </source>
</evidence>
<evidence type="ECO:0000256" key="2">
    <source>
        <dbReference type="ARBA" id="ARBA00004251"/>
    </source>
</evidence>
<keyword evidence="16 28" id="KW-0472">Membrane</keyword>
<feature type="coiled-coil region" evidence="26">
    <location>
        <begin position="2371"/>
        <end position="2406"/>
    </location>
</feature>
<dbReference type="GO" id="GO:0008270">
    <property type="term" value="F:zinc ion binding"/>
    <property type="evidence" value="ECO:0007669"/>
    <property type="project" value="UniProtKB-KW"/>
</dbReference>
<feature type="compositionally biased region" description="Polar residues" evidence="27">
    <location>
        <begin position="2762"/>
        <end position="2771"/>
    </location>
</feature>
<evidence type="ECO:0000256" key="12">
    <source>
        <dbReference type="ARBA" id="ARBA00022777"/>
    </source>
</evidence>
<feature type="region of interest" description="Disordered" evidence="27">
    <location>
        <begin position="1"/>
        <end position="103"/>
    </location>
</feature>
<dbReference type="GO" id="GO:0005254">
    <property type="term" value="F:chloride channel activity"/>
    <property type="evidence" value="ECO:0007669"/>
    <property type="project" value="UniProtKB-KW"/>
</dbReference>
<feature type="coiled-coil region" evidence="26">
    <location>
        <begin position="1851"/>
        <end position="1896"/>
    </location>
</feature>
<dbReference type="CDD" id="cd19757">
    <property type="entry name" value="Bbox1"/>
    <property type="match status" value="1"/>
</dbReference>
<keyword evidence="20" id="KW-0869">Chloride channel</keyword>
<dbReference type="CDD" id="cd05819">
    <property type="entry name" value="NHL"/>
    <property type="match status" value="1"/>
</dbReference>
<keyword evidence="26" id="KW-0175">Coiled coil</keyword>
<dbReference type="FunFam" id="3.30.160.60:FF:002885">
    <property type="entry name" value="Uncharacterized protein"/>
    <property type="match status" value="3"/>
</dbReference>
<dbReference type="GO" id="GO:0005230">
    <property type="term" value="F:extracellular ligand-gated monoatomic ion channel activity"/>
    <property type="evidence" value="ECO:0007669"/>
    <property type="project" value="InterPro"/>
</dbReference>
<evidence type="ECO:0000256" key="1">
    <source>
        <dbReference type="ARBA" id="ARBA00004141"/>
    </source>
</evidence>
<dbReference type="CDD" id="cd19049">
    <property type="entry name" value="LGIC_TM_anion"/>
    <property type="match status" value="1"/>
</dbReference>
<feature type="region of interest" description="Disordered" evidence="27">
    <location>
        <begin position="2751"/>
        <end position="2833"/>
    </location>
</feature>
<dbReference type="eggNOG" id="KOG2177">
    <property type="taxonomic scope" value="Eukaryota"/>
</dbReference>
<feature type="repeat" description="NHL" evidence="25">
    <location>
        <begin position="285"/>
        <end position="328"/>
    </location>
</feature>
<dbReference type="InParanoid" id="C3XXT4"/>
<keyword evidence="9" id="KW-0732">Signal</keyword>
<keyword evidence="24" id="KW-0862">Zinc</keyword>
<evidence type="ECO:0000256" key="20">
    <source>
        <dbReference type="ARBA" id="ARBA00023173"/>
    </source>
</evidence>
<gene>
    <name evidence="30" type="ORF">BRAFLDRAFT_117187</name>
</gene>
<organism>
    <name type="scientific">Branchiostoma floridae</name>
    <name type="common">Florida lancelet</name>
    <name type="synonym">Amphioxus</name>
    <dbReference type="NCBI Taxonomy" id="7739"/>
    <lineage>
        <taxon>Eukaryota</taxon>
        <taxon>Metazoa</taxon>
        <taxon>Chordata</taxon>
        <taxon>Cephalochordata</taxon>
        <taxon>Leptocardii</taxon>
        <taxon>Amphioxiformes</taxon>
        <taxon>Branchiostomatidae</taxon>
        <taxon>Branchiostoma</taxon>
    </lineage>
</organism>
<dbReference type="SUPFAM" id="SSF63712">
    <property type="entry name" value="Nicotinic receptor ligand binding domain-like"/>
    <property type="match status" value="1"/>
</dbReference>
<keyword evidence="13" id="KW-0067">ATP-binding</keyword>
<dbReference type="GO" id="GO:0005886">
    <property type="term" value="C:plasma membrane"/>
    <property type="evidence" value="ECO:0007669"/>
    <property type="project" value="UniProtKB-SubCell"/>
</dbReference>
<evidence type="ECO:0000256" key="25">
    <source>
        <dbReference type="PROSITE-ProRule" id="PRU00504"/>
    </source>
</evidence>
<dbReference type="PROSITE" id="PS51125">
    <property type="entry name" value="NHL"/>
    <property type="match status" value="2"/>
</dbReference>
<evidence type="ECO:0000256" key="28">
    <source>
        <dbReference type="SAM" id="Phobius"/>
    </source>
</evidence>
<evidence type="ECO:0000256" key="21">
    <source>
        <dbReference type="ARBA" id="ARBA00023180"/>
    </source>
</evidence>
<feature type="region of interest" description="Disordered" evidence="27">
    <location>
        <begin position="1673"/>
        <end position="1721"/>
    </location>
</feature>
<keyword evidence="5" id="KW-0813">Transport</keyword>
<feature type="transmembrane region" description="Helical" evidence="28">
    <location>
        <begin position="3049"/>
        <end position="3067"/>
    </location>
</feature>
<keyword evidence="21" id="KW-0325">Glycoprotein</keyword>
<evidence type="ECO:0000256" key="5">
    <source>
        <dbReference type="ARBA" id="ARBA00022448"/>
    </source>
</evidence>
<feature type="compositionally biased region" description="Polar residues" evidence="27">
    <location>
        <begin position="2781"/>
        <end position="2793"/>
    </location>
</feature>
<evidence type="ECO:0000256" key="17">
    <source>
        <dbReference type="ARBA" id="ARBA00023137"/>
    </source>
</evidence>
<keyword evidence="24" id="KW-0863">Zinc-finger</keyword>
<dbReference type="Pfam" id="PF00643">
    <property type="entry name" value="zf-B_box"/>
    <property type="match status" value="6"/>
</dbReference>
<dbReference type="Pfam" id="PF01436">
    <property type="entry name" value="NHL"/>
    <property type="match status" value="1"/>
</dbReference>
<dbReference type="InterPro" id="IPR036734">
    <property type="entry name" value="Neur_chan_lig-bd_sf"/>
</dbReference>
<dbReference type="InterPro" id="IPR038050">
    <property type="entry name" value="Neuro_actylchol_rec"/>
</dbReference>
<keyword evidence="10" id="KW-0677">Repeat</keyword>
<feature type="region of interest" description="Disordered" evidence="27">
    <location>
        <begin position="203"/>
        <end position="226"/>
    </location>
</feature>
<dbReference type="GO" id="GO:0005524">
    <property type="term" value="F:ATP binding"/>
    <property type="evidence" value="ECO:0007669"/>
    <property type="project" value="UniProtKB-KW"/>
</dbReference>
<name>C3XXT4_BRAFL</name>
<keyword evidence="14 28" id="KW-1133">Transmembrane helix</keyword>
<dbReference type="InterPro" id="IPR018000">
    <property type="entry name" value="Neurotransmitter_ion_chnl_CS"/>
</dbReference>
<evidence type="ECO:0000256" key="7">
    <source>
        <dbReference type="ARBA" id="ARBA00022679"/>
    </source>
</evidence>
<dbReference type="Pfam" id="PF12126">
    <property type="entry name" value="PML_CC"/>
    <property type="match status" value="1"/>
</dbReference>
<dbReference type="SUPFAM" id="SSF57845">
    <property type="entry name" value="B-box zinc-binding domain"/>
    <property type="match status" value="3"/>
</dbReference>
<keyword evidence="18" id="KW-1015">Disulfide bond</keyword>
<evidence type="ECO:0000256" key="13">
    <source>
        <dbReference type="ARBA" id="ARBA00022840"/>
    </source>
</evidence>
<dbReference type="eggNOG" id="KOG3644">
    <property type="taxonomic scope" value="Eukaryota"/>
</dbReference>
<feature type="transmembrane region" description="Helical" evidence="28">
    <location>
        <begin position="3083"/>
        <end position="3106"/>
    </location>
</feature>
<feature type="transmembrane region" description="Helical" evidence="28">
    <location>
        <begin position="3018"/>
        <end position="3042"/>
    </location>
</feature>
<evidence type="ECO:0000256" key="11">
    <source>
        <dbReference type="ARBA" id="ARBA00022741"/>
    </source>
</evidence>
<feature type="coiled-coil region" evidence="26">
    <location>
        <begin position="1342"/>
        <end position="1405"/>
    </location>
</feature>
<evidence type="ECO:0000256" key="6">
    <source>
        <dbReference type="ARBA" id="ARBA00022475"/>
    </source>
</evidence>
<feature type="compositionally biased region" description="Polar residues" evidence="27">
    <location>
        <begin position="1648"/>
        <end position="1660"/>
    </location>
</feature>
<dbReference type="InterPro" id="IPR021978">
    <property type="entry name" value="PML-like_CC"/>
</dbReference>
<keyword evidence="23" id="KW-0407">Ion channel</keyword>
<evidence type="ECO:0000256" key="10">
    <source>
        <dbReference type="ARBA" id="ARBA00022737"/>
    </source>
</evidence>
<dbReference type="PRINTS" id="PR00253">
    <property type="entry name" value="GABAARECEPTR"/>
</dbReference>
<dbReference type="Pfam" id="PF02931">
    <property type="entry name" value="Neur_chan_LBD"/>
    <property type="match status" value="1"/>
</dbReference>
<dbReference type="Gene3D" id="2.120.10.30">
    <property type="entry name" value="TolB, C-terminal domain"/>
    <property type="match status" value="1"/>
</dbReference>
<feature type="domain" description="B box-type" evidence="29">
    <location>
        <begin position="1293"/>
        <end position="1334"/>
    </location>
</feature>
<dbReference type="Pfam" id="PF12810">
    <property type="entry name" value="ALK_LTK_GRD"/>
    <property type="match status" value="1"/>
</dbReference>
<accession>C3XXT4</accession>
<dbReference type="SUPFAM" id="SSF90112">
    <property type="entry name" value="Neurotransmitter-gated ion-channel transmembrane pore"/>
    <property type="match status" value="1"/>
</dbReference>
<feature type="region of interest" description="Disordered" evidence="27">
    <location>
        <begin position="2579"/>
        <end position="2612"/>
    </location>
</feature>
<feature type="region of interest" description="Disordered" evidence="27">
    <location>
        <begin position="1638"/>
        <end position="1660"/>
    </location>
</feature>
<keyword evidence="24" id="KW-0479">Metal-binding</keyword>
<dbReference type="InterPro" id="IPR006202">
    <property type="entry name" value="Neur_chan_lig-bd"/>
</dbReference>
<keyword evidence="15" id="KW-0406">Ion transport</keyword>
<evidence type="ECO:0000256" key="9">
    <source>
        <dbReference type="ARBA" id="ARBA00022729"/>
    </source>
</evidence>
<evidence type="ECO:0000256" key="22">
    <source>
        <dbReference type="ARBA" id="ARBA00023214"/>
    </source>
</evidence>
<dbReference type="PANTHER" id="PTHR31535:SF3">
    <property type="entry name" value="REGULATORY PROTEIN ZESTE"/>
    <property type="match status" value="1"/>
</dbReference>
<feature type="coiled-coil region" evidence="26">
    <location>
        <begin position="713"/>
        <end position="776"/>
    </location>
</feature>
<feature type="domain" description="B box-type" evidence="29">
    <location>
        <begin position="1229"/>
        <end position="1276"/>
    </location>
</feature>
<feature type="domain" description="B box-type" evidence="29">
    <location>
        <begin position="664"/>
        <end position="705"/>
    </location>
</feature>
<evidence type="ECO:0000256" key="18">
    <source>
        <dbReference type="ARBA" id="ARBA00023157"/>
    </source>
</evidence>
<dbReference type="EMBL" id="GG666471">
    <property type="protein sequence ID" value="EEN67544.1"/>
    <property type="molecule type" value="Genomic_DNA"/>
</dbReference>
<dbReference type="PROSITE" id="PS00236">
    <property type="entry name" value="NEUROTR_ION_CHANNEL"/>
    <property type="match status" value="1"/>
</dbReference>
<evidence type="ECO:0000256" key="8">
    <source>
        <dbReference type="ARBA" id="ARBA00022692"/>
    </source>
</evidence>
<evidence type="ECO:0000256" key="15">
    <source>
        <dbReference type="ARBA" id="ARBA00023065"/>
    </source>
</evidence>
<feature type="domain" description="B box-type" evidence="29">
    <location>
        <begin position="2294"/>
        <end position="2335"/>
    </location>
</feature>
<feature type="compositionally biased region" description="Polar residues" evidence="27">
    <location>
        <begin position="206"/>
        <end position="226"/>
    </location>
</feature>
<feature type="region of interest" description="Disordered" evidence="27">
    <location>
        <begin position="2716"/>
        <end position="2735"/>
    </location>
</feature>
<evidence type="ECO:0000256" key="14">
    <source>
        <dbReference type="ARBA" id="ARBA00022989"/>
    </source>
</evidence>
<dbReference type="InterPro" id="IPR000315">
    <property type="entry name" value="Znf_B-box"/>
</dbReference>
<dbReference type="Pfam" id="PF02932">
    <property type="entry name" value="Neur_chan_memb"/>
    <property type="match status" value="1"/>
</dbReference>
<evidence type="ECO:0000256" key="19">
    <source>
        <dbReference type="ARBA" id="ARBA00023170"/>
    </source>
</evidence>
<keyword evidence="7" id="KW-0808">Transferase</keyword>
<evidence type="ECO:0000256" key="4">
    <source>
        <dbReference type="ARBA" id="ARBA00011902"/>
    </source>
</evidence>
<dbReference type="InterPro" id="IPR011042">
    <property type="entry name" value="6-blade_b-propeller_TolB-like"/>
</dbReference>
<evidence type="ECO:0000256" key="24">
    <source>
        <dbReference type="PROSITE-ProRule" id="PRU00024"/>
    </source>
</evidence>
<keyword evidence="8 28" id="KW-0812">Transmembrane</keyword>
<dbReference type="InterPro" id="IPR055163">
    <property type="entry name" value="ALK/LTK-like_GRD"/>
</dbReference>
<reference evidence="30" key="1">
    <citation type="journal article" date="2008" name="Nature">
        <title>The amphioxus genome and the evolution of the chordate karyotype.</title>
        <authorList>
            <consortium name="US DOE Joint Genome Institute (JGI-PGF)"/>
            <person name="Putnam N.H."/>
            <person name="Butts T."/>
            <person name="Ferrier D.E.K."/>
            <person name="Furlong R.F."/>
            <person name="Hellsten U."/>
            <person name="Kawashima T."/>
            <person name="Robinson-Rechavi M."/>
            <person name="Shoguchi E."/>
            <person name="Terry A."/>
            <person name="Yu J.-K."/>
            <person name="Benito-Gutierrez E.L."/>
            <person name="Dubchak I."/>
            <person name="Garcia-Fernandez J."/>
            <person name="Gibson-Brown J.J."/>
            <person name="Grigoriev I.V."/>
            <person name="Horton A.C."/>
            <person name="de Jong P.J."/>
            <person name="Jurka J."/>
            <person name="Kapitonov V.V."/>
            <person name="Kohara Y."/>
            <person name="Kuroki Y."/>
            <person name="Lindquist E."/>
            <person name="Lucas S."/>
            <person name="Osoegawa K."/>
            <person name="Pennacchio L.A."/>
            <person name="Salamov A.A."/>
            <person name="Satou Y."/>
            <person name="Sauka-Spengler T."/>
            <person name="Schmutz J."/>
            <person name="Shin-I T."/>
            <person name="Toyoda A."/>
            <person name="Bronner-Fraser M."/>
            <person name="Fujiyama A."/>
            <person name="Holland L.Z."/>
            <person name="Holland P.W.H."/>
            <person name="Satoh N."/>
            <person name="Rokhsar D.S."/>
        </authorList>
    </citation>
    <scope>NUCLEOTIDE SEQUENCE [LARGE SCALE GENOMIC DNA]</scope>
    <source>
        <strain evidence="30">S238N-H82</strain>
        <tissue evidence="30">Testes</tissue>
    </source>
</reference>
<proteinExistence type="inferred from homology"/>
<dbReference type="InterPro" id="IPR036719">
    <property type="entry name" value="Neuro-gated_channel_TM_sf"/>
</dbReference>
<dbReference type="Gene3D" id="3.30.160.60">
    <property type="entry name" value="Classic Zinc Finger"/>
    <property type="match status" value="3"/>
</dbReference>
<evidence type="ECO:0000256" key="3">
    <source>
        <dbReference type="ARBA" id="ARBA00008518"/>
    </source>
</evidence>
<feature type="compositionally biased region" description="Polar residues" evidence="27">
    <location>
        <begin position="2143"/>
        <end position="2162"/>
    </location>
</feature>
<dbReference type="InterPro" id="IPR006028">
    <property type="entry name" value="GABAA/Glycine_rcpt"/>
</dbReference>
<dbReference type="InterPro" id="IPR001258">
    <property type="entry name" value="NHL_repeat"/>
</dbReference>
<keyword evidence="11" id="KW-0547">Nucleotide-binding</keyword>
<keyword evidence="17" id="KW-0829">Tyrosine-protein kinase</keyword>
<evidence type="ECO:0000256" key="27">
    <source>
        <dbReference type="SAM" id="MobiDB-lite"/>
    </source>
</evidence>
<dbReference type="PANTHER" id="PTHR31535">
    <property type="match status" value="1"/>
</dbReference>
<dbReference type="PROSITE" id="PS50119">
    <property type="entry name" value="ZF_BBOX"/>
    <property type="match status" value="6"/>
</dbReference>
<sequence>MAQANPDALQPDWEYVPKSRDPNPMYALNTVYTDLDSTRGWDSPPGEPADNDDCVFTQPCAGGETHQDSYENSYRPDSYDNSGSVQPRVDDDNANHDGSPENQQYHATCEEAGGAMPDNNSGDHCLQSCAVTVQNETAFWSANSDTNPCIQPYAVRYQEHNDLSNDRPLPRIDVAAENRQTANIASDDVDIRPYAVAYMKQDDIESNTTSRDIHTQARQSLQMPTAASNNINDVLANSSSNDANPSNLESEQRQHVPNALHSNPMYVPNVQHPTAGENPDRMMQKITFGGKGNEPGKFRLNYGVAVSDDNEIFVADNVNNRVQVFSINGSFLRLFPTVVPGEDTKIFPVSVGIGVEPGYLWVIGVLYGAELNARVVKYRRDGLIIEKFDVHLMGRYPCPIIAIDVRNNKVIVGEADTIRMFQPNGSLVRSFKAFSKERGVRINGVISDNEGNIFLTNYKSVQVYSHLGVKIFEFGNFGRDEGQLRSLKGISIGPLGHIIVANSGNNRVDMFTSQGKFVRTVANITDPWGLAVGPDGQLAVSNPHDALFRTLNRVEHFNMAESKLLNRLSEDFLECQICLQPYRRPKSLKDTVDVHKKLTNEGESLVCGSCETKSGAESFCTECGDFLCDECVAIHRRIKVTKGHQVIGVEQLKAESDTVKIKPRPLPPCRIHSQETLKFFCIDCSEAICQVCTALSHKDHKYEYFTDTARKAKEDILALLAKTEKKMVDLKNADQLAHAQKTELEKNVTETVEKIKRKAEQTRKELVALVNQQEAELLDCVNTVSQTRSKEFSTAIEEIETATVALESAAEFGRNIVEHGSEFEIMEVRGDVNSRLKRLLQVELAEFAGELPAKAYMAFEEDKTSHKVKPCLGEVKTTQDSGFRTVRFTTLGTTGRLGPTSLGTHYRGQDHEGLVQLKDGIQYFTVPDTGQYRIEAADSGFRTARFTTLGITGRLGPTSLGTHYRGQDHVGLVQLKDGIQYFTVPDTGMYRVEAAGWGKRDPKSARGRGAVVKGIFQLQKGEVLKILVGQEGGENKFSGGVGGGGGTFVTKTDNTPLIVAGGAGGGNNLSNKTLNSDGTTGTAGQYSSGGATNFAGGSDGKGAKQGNDDYAGGGGGGLLTDGASGKVLFGGTDGDNGGEGGKAFVNGGVGGRGVTNNAEGGFGGGGGSYGHGAFCWTFNSLELFNMAESKLLNRLSEDFLECQICLQPYRRPKSLKDTVDVHKKLTNEGESLVCGSCETKSGAESFCTECGDLLCDECVAIHRRIKVTRGHQVIGVEQLKAESESNTVKINPRPLPPCRIHSQETLKLFCVDCSEAICQVCTVLSHKDHKYEYFTDTAAKAKEDIRALLAKKEKKMLDLKNADQQANAQKTDLEKNVSETSQKIKRKAEKTRKELVALVNQQETELLSYVNTVSQTRSKEFSTAIEEIETTTVALESAAEFGRNIVEHGSEFDIMAVSGDVNSRLKKLLQIELADITEKLPANAYIAFEEDETSDMGKPRLGEVRTMQPDSGFRTARFSTLGSTGRLGPTSLGTHYRGQDHEGLVQLKDGIQYFTVPDTGKYRVEAAGSAAGWGEEDPKSARGRGALVRGTFHLHKGEVLKILVGQEGTENMLSQAVGGGGGTFVTKTDNTPLIVAGGAGGGDDMNERNPNSDGTTATAGQYSSCGATNFAGGSDGKGATQGDNDNVGGGGGGPLTDGASGEIHFGGTDGDEGGEGGKAFVNGGVGGRGVYNNADGGFGGGGGSHGQGGGGGGGGGYSGGGRGITIMEPVGVEVVPITQDQTLAVKEGPMTGRDFLECQICLQPYRRPKRGYCQICTVLSHKDHKYEYFADTAVKAKEDILDLLAKTEIKMLDLKNAEKQAHTQKTELEKNVTETIEKIRRKAEKTRRQLLTLVNQQEAALLNSVNTVGQTRSKEFSTAIEEIETATVALESAAEFGRNIVEHGSEFDIMADSGDVNSRLKKLLQIELADITEKLPAKAYITFEEDETSDMGKPRLGEVRTMQPDSGFRTARFTTLGTTGRLGPTSLGTHYRGQDHEGLVQLKDGIQYFTVPYTGQYRVEAAGSAAGWGVNDPKSARGRGAVVRGTFQLQKGEVLKVLVGQEGGKNKYKSAVGGGGGTFVTKTDSTPLIVAGGAGGGNGGPRRNSNSDGTTEISGQCSSGGDTNFAGGSDGKGATQGHADFVGGGDFNMAESKLLNRLSEDFLECQICLQPYRRPKSLKDTVDVHKKLTNEGESLVCGSCETKSGAESFCTDCGFFLCDECVAIHRRIAVTRGHQVIGVEQLKAERDTVKIKPRPLPPCRIHSQETLKLFCIDCSEAICQVCTVLSHKDHKYEYFTDTAVKAKEDILDLLTKVEKTFGDLKTADQQAHAQKTELEKNVTETIEKIKRKAEKTRRQLVTHVNQQEAELLSYVSTVSQTRSKEFSTAIEEIETATVALESAAEFGRNIVKYGSDFEIMAINGEVNDRLKTLLQTELVNSTEKLTEKAYVAFEEEEMCDMVKPRLGEVHAGTFEGAAAGWGVEDDKSARGRGAVIRGTFRLQRGEVLKILVGQEGGENKHSGGVGGGGGTFVTKTDNTPLIVAGGAGGGQNMRKKNSNSDGTTMTTGQRSAGGCPNFGGGTDGKGATEGCADHVGGGGGGLLTDGASGKVHFGGTDGNYGGEGGKAFVNGGVGGRGVLNNAEGGFGGGGGSYGRGGGEGGGGGYSGGGRGGKPRGACGGGGGSYNSGSDTSGEGGTNDGAGYVKLTRILYLPWQSNRNRKRSHMPGNQSTSTSKRALVAGSPKVPSSNLRLASNKSLPARTVTRLQSPDSTEDGIQYSPSNEEEIPTSIPSSRSTGHLVPLMRHTYVANTRSKSRLSSNSASSLNIPFSKVKGPPVKIFCQLVVNNLGSVKAETMVWLPDIFFVNEKAAGFISTTGNNKMLRIYPNGEVLYSEKYTMLLKCRMNFEMFPMDTQVCTLQTESYSHTDKDLLLIWDENPVVLSGDIELPEYILRGKRYTTCDNDRDIGTFTCLEAQFKLVRRLGFYLLSSYIPSIMITVLSWLTFWISPEIAPARVALGITTVLTSTALFGVNRQTMPRFSYIRAMDIWMMVCISFVFGALVEFIAVHFIFKRHKKFGFPKKVRNLVGLNKHWKFKYRKQVRNFVANMCY</sequence>
<feature type="compositionally biased region" description="Basic and acidic residues" evidence="27">
    <location>
        <begin position="88"/>
        <end position="99"/>
    </location>
</feature>
<dbReference type="GO" id="GO:0034707">
    <property type="term" value="C:chloride channel complex"/>
    <property type="evidence" value="ECO:0007669"/>
    <property type="project" value="UniProtKB-KW"/>
</dbReference>
<feature type="repeat" description="NHL" evidence="25">
    <location>
        <begin position="471"/>
        <end position="514"/>
    </location>
</feature>
<keyword evidence="12" id="KW-0418">Kinase</keyword>
<comment type="subcellular location">
    <subcellularLocation>
        <location evidence="2">Cell membrane</location>
        <topology evidence="2">Single-pass type I membrane protein</topology>
    </subcellularLocation>
    <subcellularLocation>
        <location evidence="1">Membrane</location>
        <topology evidence="1">Multi-pass membrane protein</topology>
    </subcellularLocation>
</comment>
<keyword evidence="19" id="KW-0675">Receptor</keyword>
<comment type="similarity">
    <text evidence="3">Belongs to the TRIM/RBCC family.</text>
</comment>
<dbReference type="GO" id="GO:0004714">
    <property type="term" value="F:transmembrane receptor protein tyrosine kinase activity"/>
    <property type="evidence" value="ECO:0007669"/>
    <property type="project" value="UniProtKB-EC"/>
</dbReference>
<dbReference type="EC" id="2.7.10.1" evidence="4"/>
<evidence type="ECO:0000256" key="16">
    <source>
        <dbReference type="ARBA" id="ARBA00023136"/>
    </source>
</evidence>
<feature type="domain" description="B box-type" evidence="29">
    <location>
        <begin position="602"/>
        <end position="649"/>
    </location>
</feature>
<dbReference type="Gene3D" id="1.20.58.390">
    <property type="entry name" value="Neurotransmitter-gated ion-channel transmembrane domain"/>
    <property type="match status" value="1"/>
</dbReference>
<feature type="region of interest" description="Disordered" evidence="27">
    <location>
        <begin position="2132"/>
        <end position="2170"/>
    </location>
</feature>
<keyword evidence="6" id="KW-1003">Cell membrane</keyword>
<feature type="compositionally biased region" description="Polar residues" evidence="27">
    <location>
        <begin position="2595"/>
        <end position="2606"/>
    </location>
</feature>
<dbReference type="SUPFAM" id="SSF101898">
    <property type="entry name" value="NHL repeat"/>
    <property type="match status" value="1"/>
</dbReference>
<dbReference type="InterPro" id="IPR006029">
    <property type="entry name" value="Neurotrans-gated_channel_TM"/>
</dbReference>
<feature type="domain" description="B box-type" evidence="29">
    <location>
        <begin position="2232"/>
        <end position="2279"/>
    </location>
</feature>
<protein>
    <recommendedName>
        <fullName evidence="4">receptor protein-tyrosine kinase</fullName>
        <ecNumber evidence="4">2.7.10.1</ecNumber>
    </recommendedName>
</protein>
<keyword evidence="22" id="KW-0868">Chloride</keyword>
<dbReference type="SMART" id="SM00336">
    <property type="entry name" value="BBOX"/>
    <property type="match status" value="6"/>
</dbReference>
<evidence type="ECO:0000313" key="30">
    <source>
        <dbReference type="EMBL" id="EEN67544.1"/>
    </source>
</evidence>
<evidence type="ECO:0000256" key="23">
    <source>
        <dbReference type="ARBA" id="ARBA00023303"/>
    </source>
</evidence>